<evidence type="ECO:0000313" key="6">
    <source>
        <dbReference type="RefSeq" id="XP_028135597.1"/>
    </source>
</evidence>
<evidence type="ECO:0000256" key="1">
    <source>
        <dbReference type="ARBA" id="ARBA00005032"/>
    </source>
</evidence>
<dbReference type="GO" id="GO:0045116">
    <property type="term" value="P:protein neddylation"/>
    <property type="evidence" value="ECO:0007669"/>
    <property type="project" value="TreeGrafter"/>
</dbReference>
<evidence type="ECO:0000256" key="3">
    <source>
        <dbReference type="ARBA" id="ARBA00015407"/>
    </source>
</evidence>
<accession>A0A6P7FKS2</accession>
<dbReference type="FunFam" id="3.40.50.720:FF:000475">
    <property type="entry name" value="NEDD8-activating enzyme E1 regulatory subunit"/>
    <property type="match status" value="1"/>
</dbReference>
<dbReference type="PANTHER" id="PTHR10953:SF29">
    <property type="entry name" value="NEDD8-ACTIVATING ENZYME E1 REGULATORY SUBUNIT"/>
    <property type="match status" value="1"/>
</dbReference>
<comment type="pathway">
    <text evidence="1">Protein modification; protein neddylation.</text>
</comment>
<dbReference type="InterPro" id="IPR045886">
    <property type="entry name" value="ThiF/MoeB/HesA"/>
</dbReference>
<evidence type="ECO:0000256" key="2">
    <source>
        <dbReference type="ARBA" id="ARBA00006868"/>
    </source>
</evidence>
<dbReference type="PANTHER" id="PTHR10953">
    <property type="entry name" value="UBIQUITIN-ACTIVATING ENZYME E1"/>
    <property type="match status" value="1"/>
</dbReference>
<dbReference type="GO" id="GO:0019781">
    <property type="term" value="F:NEDD8 activating enzyme activity"/>
    <property type="evidence" value="ECO:0007669"/>
    <property type="project" value="TreeGrafter"/>
</dbReference>
<protein>
    <recommendedName>
        <fullName evidence="3">NEDD8-activating enzyme E1 regulatory subunit</fullName>
    </recommendedName>
</protein>
<dbReference type="SUPFAM" id="SSF69572">
    <property type="entry name" value="Activating enzymes of the ubiquitin-like proteins"/>
    <property type="match status" value="1"/>
</dbReference>
<evidence type="ECO:0000259" key="5">
    <source>
        <dbReference type="Pfam" id="PF00899"/>
    </source>
</evidence>
<proteinExistence type="inferred from homology"/>
<gene>
    <name evidence="6" type="primary">LOC114330451</name>
</gene>
<dbReference type="InParanoid" id="A0A6P7FKS2"/>
<dbReference type="InterPro" id="IPR000594">
    <property type="entry name" value="ThiF_NAD_FAD-bd"/>
</dbReference>
<comment type="similarity">
    <text evidence="2">Belongs to the ubiquitin-activating E1 family. ULA1 subfamily.</text>
</comment>
<dbReference type="RefSeq" id="XP_028135597.1">
    <property type="nucleotide sequence ID" value="XM_028279796.1"/>
</dbReference>
<dbReference type="InterPro" id="IPR035985">
    <property type="entry name" value="Ubiquitin-activating_enz"/>
</dbReference>
<keyword evidence="4" id="KW-0833">Ubl conjugation pathway</keyword>
<sequence>MSSPAPKSPEQSDKSKKYDRQLRLWGDHGQKLLEHSKVCLINATALGTEILKSLILPGIGSFTIVDGEKVTEEDIGSNFFLESDSIGTSRAQVSTQCLLELNPDVRGDFIDESPEHVMSHTQDFFNKFTVVIATALPEKVLIPLSKHLWESDVPLIVCRSIGFLGYIRLQVKEHTVIESHPDSENHDLRLLSPWRSLREHLESIDVSMLDSKTRSHTPALVILYYYLNKYKELNGGKLM</sequence>
<feature type="domain" description="THIF-type NAD/FAD binding fold" evidence="5">
    <location>
        <begin position="18"/>
        <end position="170"/>
    </location>
</feature>
<reference evidence="6" key="1">
    <citation type="submission" date="2025-08" db="UniProtKB">
        <authorList>
            <consortium name="RefSeq"/>
        </authorList>
    </citation>
    <scope>IDENTIFICATION</scope>
    <source>
        <tissue evidence="6">Whole insect</tissue>
    </source>
</reference>
<dbReference type="Pfam" id="PF00899">
    <property type="entry name" value="ThiF"/>
    <property type="match status" value="1"/>
</dbReference>
<name>A0A6P7FKS2_DIAVI</name>
<organism evidence="6">
    <name type="scientific">Diabrotica virgifera virgifera</name>
    <name type="common">western corn rootworm</name>
    <dbReference type="NCBI Taxonomy" id="50390"/>
    <lineage>
        <taxon>Eukaryota</taxon>
        <taxon>Metazoa</taxon>
        <taxon>Ecdysozoa</taxon>
        <taxon>Arthropoda</taxon>
        <taxon>Hexapoda</taxon>
        <taxon>Insecta</taxon>
        <taxon>Pterygota</taxon>
        <taxon>Neoptera</taxon>
        <taxon>Endopterygota</taxon>
        <taxon>Coleoptera</taxon>
        <taxon>Polyphaga</taxon>
        <taxon>Cucujiformia</taxon>
        <taxon>Chrysomeloidea</taxon>
        <taxon>Chrysomelidae</taxon>
        <taxon>Galerucinae</taxon>
        <taxon>Diabroticina</taxon>
        <taxon>Diabroticites</taxon>
        <taxon>Diabrotica</taxon>
    </lineage>
</organism>
<dbReference type="AlphaFoldDB" id="A0A6P7FKS2"/>
<evidence type="ECO:0000256" key="4">
    <source>
        <dbReference type="ARBA" id="ARBA00022786"/>
    </source>
</evidence>
<dbReference type="Gene3D" id="3.40.50.720">
    <property type="entry name" value="NAD(P)-binding Rossmann-like Domain"/>
    <property type="match status" value="1"/>
</dbReference>
<dbReference type="GO" id="GO:0005737">
    <property type="term" value="C:cytoplasm"/>
    <property type="evidence" value="ECO:0007669"/>
    <property type="project" value="TreeGrafter"/>
</dbReference>